<dbReference type="Pfam" id="PF00069">
    <property type="entry name" value="Pkinase"/>
    <property type="match status" value="1"/>
</dbReference>
<dbReference type="PANTHER" id="PTHR43289:SF6">
    <property type="entry name" value="SERINE_THREONINE-PROTEIN KINASE NEKL-3"/>
    <property type="match status" value="1"/>
</dbReference>
<dbReference type="InterPro" id="IPR011009">
    <property type="entry name" value="Kinase-like_dom_sf"/>
</dbReference>
<keyword evidence="1" id="KW-0808">Transferase</keyword>
<evidence type="ECO:0000256" key="1">
    <source>
        <dbReference type="ARBA" id="ARBA00022679"/>
    </source>
</evidence>
<dbReference type="AlphaFoldDB" id="A0A382C1H7"/>
<proteinExistence type="predicted"/>
<dbReference type="InterPro" id="IPR008271">
    <property type="entry name" value="Ser/Thr_kinase_AS"/>
</dbReference>
<evidence type="ECO:0000313" key="7">
    <source>
        <dbReference type="EMBL" id="SVB19173.1"/>
    </source>
</evidence>
<evidence type="ECO:0000256" key="4">
    <source>
        <dbReference type="ARBA" id="ARBA00022840"/>
    </source>
</evidence>
<dbReference type="InterPro" id="IPR000719">
    <property type="entry name" value="Prot_kinase_dom"/>
</dbReference>
<dbReference type="GO" id="GO:0004674">
    <property type="term" value="F:protein serine/threonine kinase activity"/>
    <property type="evidence" value="ECO:0007669"/>
    <property type="project" value="TreeGrafter"/>
</dbReference>
<dbReference type="CDD" id="cd14014">
    <property type="entry name" value="STKc_PknB_like"/>
    <property type="match status" value="1"/>
</dbReference>
<dbReference type="GO" id="GO:0005524">
    <property type="term" value="F:ATP binding"/>
    <property type="evidence" value="ECO:0007669"/>
    <property type="project" value="UniProtKB-KW"/>
</dbReference>
<dbReference type="SUPFAM" id="SSF56112">
    <property type="entry name" value="Protein kinase-like (PK-like)"/>
    <property type="match status" value="1"/>
</dbReference>
<sequence length="328" mass="36038">VNPGTPQTPAPKAVVPVAPALIPGQLVGAGRYTLLWMLAAGGSCVIWLARDERLGGTVALKFLQQQLAQDPHMQQELRKEAVQNHRLTHQNIVQLYDIFESQHEPPFLVMEYVEGASLHTMRMDRVNDAFSWADLKPVVLQLCSALDHAHTEQLIHRDLKPANIMIDTKGRVKLADLGISAALNDGYTELLGLRDNRGTMTFMSPQQMEGEPPQVSDDIYALGATLYELLCGVPPFHAGDISHQLQAVLPQPIEARLREKNLECNAPPNITQMIMNCLDKDPAVRPESIRAIAQTIDANAAAQPLFITPPPPRTGRSTGVQTAPSSRR</sequence>
<keyword evidence="2" id="KW-0547">Nucleotide-binding</keyword>
<feature type="compositionally biased region" description="Polar residues" evidence="5">
    <location>
        <begin position="315"/>
        <end position="328"/>
    </location>
</feature>
<name>A0A382C1H7_9ZZZZ</name>
<protein>
    <recommendedName>
        <fullName evidence="6">Protein kinase domain-containing protein</fullName>
    </recommendedName>
</protein>
<evidence type="ECO:0000256" key="2">
    <source>
        <dbReference type="ARBA" id="ARBA00022741"/>
    </source>
</evidence>
<gene>
    <name evidence="7" type="ORF">METZ01_LOCUS172027</name>
</gene>
<feature type="non-terminal residue" evidence="7">
    <location>
        <position position="328"/>
    </location>
</feature>
<feature type="non-terminal residue" evidence="7">
    <location>
        <position position="1"/>
    </location>
</feature>
<evidence type="ECO:0000259" key="6">
    <source>
        <dbReference type="PROSITE" id="PS50011"/>
    </source>
</evidence>
<keyword evidence="3" id="KW-0418">Kinase</keyword>
<dbReference type="PROSITE" id="PS50011">
    <property type="entry name" value="PROTEIN_KINASE_DOM"/>
    <property type="match status" value="1"/>
</dbReference>
<dbReference type="SMART" id="SM00220">
    <property type="entry name" value="S_TKc"/>
    <property type="match status" value="1"/>
</dbReference>
<dbReference type="Gene3D" id="3.30.200.20">
    <property type="entry name" value="Phosphorylase Kinase, domain 1"/>
    <property type="match status" value="1"/>
</dbReference>
<accession>A0A382C1H7</accession>
<evidence type="ECO:0000256" key="3">
    <source>
        <dbReference type="ARBA" id="ARBA00022777"/>
    </source>
</evidence>
<organism evidence="7">
    <name type="scientific">marine metagenome</name>
    <dbReference type="NCBI Taxonomy" id="408172"/>
    <lineage>
        <taxon>unclassified sequences</taxon>
        <taxon>metagenomes</taxon>
        <taxon>ecological metagenomes</taxon>
    </lineage>
</organism>
<dbReference type="PANTHER" id="PTHR43289">
    <property type="entry name" value="MITOGEN-ACTIVATED PROTEIN KINASE KINASE KINASE 20-RELATED"/>
    <property type="match status" value="1"/>
</dbReference>
<feature type="domain" description="Protein kinase" evidence="6">
    <location>
        <begin position="32"/>
        <end position="306"/>
    </location>
</feature>
<evidence type="ECO:0000256" key="5">
    <source>
        <dbReference type="SAM" id="MobiDB-lite"/>
    </source>
</evidence>
<keyword evidence="4" id="KW-0067">ATP-binding</keyword>
<dbReference type="EMBL" id="UINC01032089">
    <property type="protein sequence ID" value="SVB19173.1"/>
    <property type="molecule type" value="Genomic_DNA"/>
</dbReference>
<reference evidence="7" key="1">
    <citation type="submission" date="2018-05" db="EMBL/GenBank/DDBJ databases">
        <authorList>
            <person name="Lanie J.A."/>
            <person name="Ng W.-L."/>
            <person name="Kazmierczak K.M."/>
            <person name="Andrzejewski T.M."/>
            <person name="Davidsen T.M."/>
            <person name="Wayne K.J."/>
            <person name="Tettelin H."/>
            <person name="Glass J.I."/>
            <person name="Rusch D."/>
            <person name="Podicherti R."/>
            <person name="Tsui H.-C.T."/>
            <person name="Winkler M.E."/>
        </authorList>
    </citation>
    <scope>NUCLEOTIDE SEQUENCE</scope>
</reference>
<dbReference type="PROSITE" id="PS00108">
    <property type="entry name" value="PROTEIN_KINASE_ST"/>
    <property type="match status" value="1"/>
</dbReference>
<feature type="region of interest" description="Disordered" evidence="5">
    <location>
        <begin position="302"/>
        <end position="328"/>
    </location>
</feature>
<dbReference type="Gene3D" id="1.10.510.10">
    <property type="entry name" value="Transferase(Phosphotransferase) domain 1"/>
    <property type="match status" value="1"/>
</dbReference>